<dbReference type="EMBL" id="KB206757">
    <property type="protein sequence ID" value="ELP88038.1"/>
    <property type="molecule type" value="Genomic_DNA"/>
</dbReference>
<evidence type="ECO:0000259" key="2">
    <source>
        <dbReference type="PROSITE" id="PS00022"/>
    </source>
</evidence>
<dbReference type="KEGG" id="eiv:EIN_140860"/>
<dbReference type="OrthoDB" id="409374at2759"/>
<organism evidence="3 4">
    <name type="scientific">Entamoeba invadens IP1</name>
    <dbReference type="NCBI Taxonomy" id="370355"/>
    <lineage>
        <taxon>Eukaryota</taxon>
        <taxon>Amoebozoa</taxon>
        <taxon>Evosea</taxon>
        <taxon>Archamoebae</taxon>
        <taxon>Mastigamoebida</taxon>
        <taxon>Entamoebidae</taxon>
        <taxon>Entamoeba</taxon>
    </lineage>
</organism>
<keyword evidence="4" id="KW-1185">Reference proteome</keyword>
<sequence>MAIRQLLILTIALFLVIVKTEVLCSPGCINGCSANYTCAYECKEGYDDDNTCDHCERTNQYDYSSPVYLQNDDLKCVKFAQKVEKNELSDWLPAEEHIEEIYIGKTKELTLDSNSYVDFSFCYYRQKYRQGKWFKMDVTKIQKDHISIEINKTDSTDEQVDLFVDGTNSQYYAPNPFCFIHFFSNKTNYNTIGRFPFVIREGTDLNQTIYYYFFANIRGHTNKLSCSLTFKEDDNLQIIENFNIKQDFFNELSMDLTKKTTLVIPFEQIGYYAYSACMPSVFMKAMLFTLEYKGRGYVFIDTRAANRVVYLNQLYMEYADDGNVLERSCKKYSVGKKLDIELSREDDGNTHQGNGIHVRLDNTTDRHYLSFLSENYRVEIKMTLSIICPNDCNAEKGFGRCDTELGECVCKNGYGGDDCHLLCYYNNIWQIPAESNLCYFGSKDCDQYCQCTNGKSVNNHMCVTAECRNGDLGYGDECKLDTEGCDGGCHCDDKMNYSSYGGVCVSGKCGNGKIDKYYESNGKYIRTEECDGGVNCNIICQCIEGFITSPDDPFSCI</sequence>
<proteinExistence type="predicted"/>
<gene>
    <name evidence="3" type="ORF">EIN_140860</name>
</gene>
<evidence type="ECO:0000313" key="3">
    <source>
        <dbReference type="EMBL" id="ELP88038.1"/>
    </source>
</evidence>
<feature type="non-terminal residue" evidence="3">
    <location>
        <position position="557"/>
    </location>
</feature>
<dbReference type="Proteomes" id="UP000014680">
    <property type="component" value="Unassembled WGS sequence"/>
</dbReference>
<accession>L7FL97</accession>
<dbReference type="GeneID" id="14887018"/>
<evidence type="ECO:0000256" key="1">
    <source>
        <dbReference type="SAM" id="SignalP"/>
    </source>
</evidence>
<evidence type="ECO:0000313" key="4">
    <source>
        <dbReference type="Proteomes" id="UP000014680"/>
    </source>
</evidence>
<protein>
    <recommendedName>
        <fullName evidence="2">EGF-like domain-containing protein</fullName>
    </recommendedName>
</protein>
<feature type="domain" description="EGF-like" evidence="2">
    <location>
        <begin position="408"/>
        <end position="419"/>
    </location>
</feature>
<name>L7FL97_ENTIV</name>
<keyword evidence="1" id="KW-0732">Signal</keyword>
<feature type="chain" id="PRO_5003973500" description="EGF-like domain-containing protein" evidence="1">
    <location>
        <begin position="25"/>
        <end position="557"/>
    </location>
</feature>
<reference evidence="3 4" key="1">
    <citation type="submission" date="2012-10" db="EMBL/GenBank/DDBJ databases">
        <authorList>
            <person name="Zafar N."/>
            <person name="Inman J."/>
            <person name="Hall N."/>
            <person name="Lorenzi H."/>
            <person name="Caler E."/>
        </authorList>
    </citation>
    <scope>NUCLEOTIDE SEQUENCE [LARGE SCALE GENOMIC DNA]</scope>
    <source>
        <strain evidence="3 4">IP1</strain>
    </source>
</reference>
<dbReference type="AlphaFoldDB" id="L7FL97"/>
<dbReference type="PROSITE" id="PS00022">
    <property type="entry name" value="EGF_1"/>
    <property type="match status" value="1"/>
</dbReference>
<feature type="signal peptide" evidence="1">
    <location>
        <begin position="1"/>
        <end position="24"/>
    </location>
</feature>
<dbReference type="InterPro" id="IPR000742">
    <property type="entry name" value="EGF"/>
</dbReference>
<dbReference type="RefSeq" id="XP_004254809.1">
    <property type="nucleotide sequence ID" value="XM_004254761.1"/>
</dbReference>
<dbReference type="VEuPathDB" id="AmoebaDB:EIN_140860"/>